<dbReference type="AlphaFoldDB" id="A0A182UZ91"/>
<sequence length="114" mass="12973">MFFHGSLLQSLPPINGHNARYLKHLTRTQTEPTGMRPSSMQPRSEAHQFLNPEMTSQRLSAVKSPARFPLMRVEAQDFNYGALKLSIPEVCPFSLVYFHARLVNSFGALTVLQW</sequence>
<reference evidence="1" key="1">
    <citation type="submission" date="2020-05" db="UniProtKB">
        <authorList>
            <consortium name="EnsemblMetazoa"/>
        </authorList>
    </citation>
    <scope>IDENTIFICATION</scope>
    <source>
        <strain evidence="1">MAF</strain>
    </source>
</reference>
<accession>A0A182UZ91</accession>
<protein>
    <submittedName>
        <fullName evidence="1">Uncharacterized protein</fullName>
    </submittedName>
</protein>
<dbReference type="EnsemblMetazoa" id="AMEM006197-RA">
    <property type="protein sequence ID" value="AMEM006197-PA"/>
    <property type="gene ID" value="AMEM006197"/>
</dbReference>
<organism evidence="1 2">
    <name type="scientific">Anopheles merus</name>
    <name type="common">Mosquito</name>
    <dbReference type="NCBI Taxonomy" id="30066"/>
    <lineage>
        <taxon>Eukaryota</taxon>
        <taxon>Metazoa</taxon>
        <taxon>Ecdysozoa</taxon>
        <taxon>Arthropoda</taxon>
        <taxon>Hexapoda</taxon>
        <taxon>Insecta</taxon>
        <taxon>Pterygota</taxon>
        <taxon>Neoptera</taxon>
        <taxon>Endopterygota</taxon>
        <taxon>Diptera</taxon>
        <taxon>Nematocera</taxon>
        <taxon>Culicoidea</taxon>
        <taxon>Culicidae</taxon>
        <taxon>Anophelinae</taxon>
        <taxon>Anopheles</taxon>
    </lineage>
</organism>
<dbReference type="Proteomes" id="UP000075903">
    <property type="component" value="Unassembled WGS sequence"/>
</dbReference>
<evidence type="ECO:0000313" key="2">
    <source>
        <dbReference type="Proteomes" id="UP000075903"/>
    </source>
</evidence>
<dbReference type="VEuPathDB" id="VectorBase:AMEM006197"/>
<proteinExistence type="predicted"/>
<name>A0A182UZ91_ANOME</name>
<keyword evidence="2" id="KW-1185">Reference proteome</keyword>
<evidence type="ECO:0000313" key="1">
    <source>
        <dbReference type="EnsemblMetazoa" id="AMEM006197-PA"/>
    </source>
</evidence>